<dbReference type="Proteomes" id="UP000003671">
    <property type="component" value="Unassembled WGS sequence"/>
</dbReference>
<organism evidence="10 11">
    <name type="scientific">Mitsuokella multacida DSM 20544</name>
    <dbReference type="NCBI Taxonomy" id="500635"/>
    <lineage>
        <taxon>Bacteria</taxon>
        <taxon>Bacillati</taxon>
        <taxon>Bacillota</taxon>
        <taxon>Negativicutes</taxon>
        <taxon>Selenomonadales</taxon>
        <taxon>Selenomonadaceae</taxon>
        <taxon>Mitsuokella</taxon>
    </lineage>
</organism>
<dbReference type="PANTHER" id="PTHR28629:SF4">
    <property type="entry name" value="TRIOKINASE_FMN CYCLASE"/>
    <property type="match status" value="1"/>
</dbReference>
<dbReference type="NCBIfam" id="TIGR02365">
    <property type="entry name" value="dha_L_ycgS"/>
    <property type="match status" value="1"/>
</dbReference>
<evidence type="ECO:0000256" key="5">
    <source>
        <dbReference type="ARBA" id="ARBA00022777"/>
    </source>
</evidence>
<protein>
    <recommendedName>
        <fullName evidence="3">phosphoenolpyruvate--glycerone phosphotransferase</fullName>
        <ecNumber evidence="3">2.7.1.121</ecNumber>
    </recommendedName>
</protein>
<dbReference type="PATRIC" id="fig|500635.8.peg.362"/>
<evidence type="ECO:0000313" key="10">
    <source>
        <dbReference type="EMBL" id="EEX69344.1"/>
    </source>
</evidence>
<dbReference type="STRING" id="500635.MITSMUL_03965"/>
<dbReference type="InterPro" id="IPR004007">
    <property type="entry name" value="DhaL_dom"/>
</dbReference>
<dbReference type="GO" id="GO:0019563">
    <property type="term" value="P:glycerol catabolic process"/>
    <property type="evidence" value="ECO:0007669"/>
    <property type="project" value="TreeGrafter"/>
</dbReference>
<proteinExistence type="predicted"/>
<dbReference type="InterPro" id="IPR012737">
    <property type="entry name" value="DhaK_L_YcgS"/>
</dbReference>
<evidence type="ECO:0000256" key="1">
    <source>
        <dbReference type="ARBA" id="ARBA00001113"/>
    </source>
</evidence>
<dbReference type="Gene3D" id="1.25.40.340">
    <property type="match status" value="1"/>
</dbReference>
<name>C9KL66_9FIRM</name>
<evidence type="ECO:0000256" key="8">
    <source>
        <dbReference type="ARBA" id="ARBA00055771"/>
    </source>
</evidence>
<reference evidence="10" key="1">
    <citation type="submission" date="2009-09" db="EMBL/GenBank/DDBJ databases">
        <authorList>
            <person name="Weinstock G."/>
            <person name="Sodergren E."/>
            <person name="Clifton S."/>
            <person name="Fulton L."/>
            <person name="Fulton B."/>
            <person name="Courtney L."/>
            <person name="Fronick C."/>
            <person name="Harrison M."/>
            <person name="Strong C."/>
            <person name="Farmer C."/>
            <person name="Delahaunty K."/>
            <person name="Markovic C."/>
            <person name="Hall O."/>
            <person name="Minx P."/>
            <person name="Tomlinson C."/>
            <person name="Mitreva M."/>
            <person name="Nelson J."/>
            <person name="Hou S."/>
            <person name="Wollam A."/>
            <person name="Pepin K.H."/>
            <person name="Johnson M."/>
            <person name="Bhonagiri V."/>
            <person name="Nash W.E."/>
            <person name="Warren W."/>
            <person name="Chinwalla A."/>
            <person name="Mardis E.R."/>
            <person name="Wilson R.K."/>
        </authorList>
    </citation>
    <scope>NUCLEOTIDE SEQUENCE [LARGE SCALE GENOMIC DNA]</scope>
    <source>
        <strain evidence="10">DSM 20544</strain>
    </source>
</reference>
<dbReference type="Pfam" id="PF02734">
    <property type="entry name" value="Dak2"/>
    <property type="match status" value="1"/>
</dbReference>
<dbReference type="HOGENOM" id="CLU_066424_5_0_9"/>
<dbReference type="EMBL" id="ABWK02000010">
    <property type="protein sequence ID" value="EEX69344.1"/>
    <property type="molecule type" value="Genomic_DNA"/>
</dbReference>
<evidence type="ECO:0000256" key="2">
    <source>
        <dbReference type="ARBA" id="ARBA00004745"/>
    </source>
</evidence>
<dbReference type="InterPro" id="IPR050861">
    <property type="entry name" value="Dihydroxyacetone_Kinase"/>
</dbReference>
<keyword evidence="11" id="KW-1185">Reference proteome</keyword>
<dbReference type="GO" id="GO:0004371">
    <property type="term" value="F:glycerone kinase activity"/>
    <property type="evidence" value="ECO:0007669"/>
    <property type="project" value="InterPro"/>
</dbReference>
<keyword evidence="5 10" id="KW-0418">Kinase</keyword>
<evidence type="ECO:0000256" key="7">
    <source>
        <dbReference type="ARBA" id="ARBA00046577"/>
    </source>
</evidence>
<keyword evidence="6" id="KW-0319">Glycerol metabolism</keyword>
<dbReference type="SUPFAM" id="SSF101473">
    <property type="entry name" value="DhaL-like"/>
    <property type="match status" value="1"/>
</dbReference>
<dbReference type="eggNOG" id="COG1461">
    <property type="taxonomic scope" value="Bacteria"/>
</dbReference>
<comment type="subunit">
    <text evidence="7">Homodimer. The dihydroxyacetone kinase complex is composed of a homodimer of DhaM, a homodimer of DhaK and the subunit DhaL.</text>
</comment>
<dbReference type="PROSITE" id="PS51480">
    <property type="entry name" value="DHAL"/>
    <property type="match status" value="1"/>
</dbReference>
<dbReference type="GeneID" id="93481076"/>
<evidence type="ECO:0000256" key="6">
    <source>
        <dbReference type="ARBA" id="ARBA00022798"/>
    </source>
</evidence>
<dbReference type="InterPro" id="IPR036117">
    <property type="entry name" value="DhaL_dom_sf"/>
</dbReference>
<accession>C9KL66</accession>
<comment type="caution">
    <text evidence="10">The sequence shown here is derived from an EMBL/GenBank/DDBJ whole genome shotgun (WGS) entry which is preliminary data.</text>
</comment>
<gene>
    <name evidence="10" type="primary">dhaL</name>
    <name evidence="10" type="ORF">MITSMUL_03965</name>
</gene>
<feature type="domain" description="DhaL" evidence="9">
    <location>
        <begin position="2"/>
        <end position="203"/>
    </location>
</feature>
<dbReference type="RefSeq" id="WP_005840308.1">
    <property type="nucleotide sequence ID" value="NZ_GG697141.2"/>
</dbReference>
<comment type="catalytic activity">
    <reaction evidence="1">
        <text>dihydroxyacetone + phosphoenolpyruvate = dihydroxyacetone phosphate + pyruvate</text>
        <dbReference type="Rhea" id="RHEA:18381"/>
        <dbReference type="ChEBI" id="CHEBI:15361"/>
        <dbReference type="ChEBI" id="CHEBI:16016"/>
        <dbReference type="ChEBI" id="CHEBI:57642"/>
        <dbReference type="ChEBI" id="CHEBI:58702"/>
        <dbReference type="EC" id="2.7.1.121"/>
    </reaction>
</comment>
<dbReference type="PANTHER" id="PTHR28629">
    <property type="entry name" value="TRIOKINASE/FMN CYCLASE"/>
    <property type="match status" value="1"/>
</dbReference>
<sequence>MTRIKDALDAVAAAIIAQKDYLTDLDRQIADGDHGINMTRGFQAAMDAVEEMDDTTKPGPVLETIGRAFIHNVGGAAGPLYGTGFIKAAAVCDEDTKLNVASFEKLLGAAIAGIEKRGHAKKGDKTMLDALIPIHACFLPENAEGKTLFEVLQDASHAAKEGVDYTKTIAARRGRASLVGERSIGHEDPGAVSSMLMYRALYNFLRK</sequence>
<evidence type="ECO:0000256" key="4">
    <source>
        <dbReference type="ARBA" id="ARBA00022679"/>
    </source>
</evidence>
<evidence type="ECO:0000259" key="9">
    <source>
        <dbReference type="PROSITE" id="PS51480"/>
    </source>
</evidence>
<dbReference type="GO" id="GO:0005829">
    <property type="term" value="C:cytosol"/>
    <property type="evidence" value="ECO:0007669"/>
    <property type="project" value="TreeGrafter"/>
</dbReference>
<dbReference type="AlphaFoldDB" id="C9KL66"/>
<dbReference type="FunFam" id="1.25.40.340:FF:000002">
    <property type="entry name" value="Dihydroxyacetone kinase, L subunit"/>
    <property type="match status" value="1"/>
</dbReference>
<comment type="pathway">
    <text evidence="2">Polyol metabolism; glycerol degradation.</text>
</comment>
<evidence type="ECO:0000313" key="11">
    <source>
        <dbReference type="Proteomes" id="UP000003671"/>
    </source>
</evidence>
<evidence type="ECO:0000256" key="3">
    <source>
        <dbReference type="ARBA" id="ARBA00012095"/>
    </source>
</evidence>
<comment type="function">
    <text evidence="8">ADP-binding subunit of the dihydroxyacetone kinase, which is responsible for the phosphoenolpyruvate (PEP)-dependent phosphorylation of dihydroxyacetone. DhaL-ADP is converted to DhaL-ATP via a phosphoryl group transfer from DhaM and transmits it to dihydroxyacetone binds to DhaK.</text>
</comment>
<dbReference type="GO" id="GO:0047324">
    <property type="term" value="F:phosphoenolpyruvate-glycerone phosphotransferase activity"/>
    <property type="evidence" value="ECO:0007669"/>
    <property type="project" value="UniProtKB-EC"/>
</dbReference>
<dbReference type="SMART" id="SM01120">
    <property type="entry name" value="Dak2"/>
    <property type="match status" value="1"/>
</dbReference>
<dbReference type="EC" id="2.7.1.121" evidence="3"/>
<keyword evidence="4 10" id="KW-0808">Transferase</keyword>